<evidence type="ECO:0000313" key="2">
    <source>
        <dbReference type="EMBL" id="KAL2630571.1"/>
    </source>
</evidence>
<name>A0ABD1YIE1_9MARC</name>
<comment type="caution">
    <text evidence="2">The sequence shown here is derived from an EMBL/GenBank/DDBJ whole genome shotgun (WGS) entry which is preliminary data.</text>
</comment>
<accession>A0ABD1YIE1</accession>
<evidence type="ECO:0000256" key="1">
    <source>
        <dbReference type="SAM" id="MobiDB-lite"/>
    </source>
</evidence>
<protein>
    <submittedName>
        <fullName evidence="2">Uncharacterized protein</fullName>
    </submittedName>
</protein>
<reference evidence="2 3" key="1">
    <citation type="submission" date="2024-09" db="EMBL/GenBank/DDBJ databases">
        <title>Chromosome-scale assembly of Riccia fluitans.</title>
        <authorList>
            <person name="Paukszto L."/>
            <person name="Sawicki J."/>
            <person name="Karawczyk K."/>
            <person name="Piernik-Szablinska J."/>
            <person name="Szczecinska M."/>
            <person name="Mazdziarz M."/>
        </authorList>
    </citation>
    <scope>NUCLEOTIDE SEQUENCE [LARGE SCALE GENOMIC DNA]</scope>
    <source>
        <strain evidence="2">Rf_01</strain>
        <tissue evidence="2">Aerial parts of the thallus</tissue>
    </source>
</reference>
<keyword evidence="3" id="KW-1185">Reference proteome</keyword>
<sequence length="77" mass="8189">MPSRVFKAGKWATGSKERAAGQSGRAPCGGQPTPSIWPLVGRRAPCRWGRPPFQRPPCESGEALGGAVLYLEEIGLV</sequence>
<dbReference type="Proteomes" id="UP001605036">
    <property type="component" value="Unassembled WGS sequence"/>
</dbReference>
<organism evidence="2 3">
    <name type="scientific">Riccia fluitans</name>
    <dbReference type="NCBI Taxonomy" id="41844"/>
    <lineage>
        <taxon>Eukaryota</taxon>
        <taxon>Viridiplantae</taxon>
        <taxon>Streptophyta</taxon>
        <taxon>Embryophyta</taxon>
        <taxon>Marchantiophyta</taxon>
        <taxon>Marchantiopsida</taxon>
        <taxon>Marchantiidae</taxon>
        <taxon>Marchantiales</taxon>
        <taxon>Ricciaceae</taxon>
        <taxon>Riccia</taxon>
    </lineage>
</organism>
<dbReference type="EMBL" id="JBHFFA010000004">
    <property type="protein sequence ID" value="KAL2630571.1"/>
    <property type="molecule type" value="Genomic_DNA"/>
</dbReference>
<feature type="region of interest" description="Disordered" evidence="1">
    <location>
        <begin position="1"/>
        <end position="34"/>
    </location>
</feature>
<gene>
    <name evidence="2" type="ORF">R1flu_015257</name>
</gene>
<evidence type="ECO:0000313" key="3">
    <source>
        <dbReference type="Proteomes" id="UP001605036"/>
    </source>
</evidence>
<proteinExistence type="predicted"/>
<dbReference type="AlphaFoldDB" id="A0ABD1YIE1"/>